<feature type="domain" description="Transposase IS110-like N-terminal" evidence="2">
    <location>
        <begin position="16"/>
        <end position="171"/>
    </location>
</feature>
<sequence length="416" mass="48699">MIGKKGEIHVMQHVVAFDVSMGKSMMVIYNRYRQCEVEKEINHNRPSFEQLHETLQELIGRGGEEPEIVFEATGVYSKPLERFFQDNNYAYCRINPLEANLQTASMRRQKTDKSDAHELAKSHFRVGREQTYQEKGYYQQMRGLTRYYDELDIEITHLYSRLHAILQLSFPELEQLFTKRSSLFLNIVQLYPHPDEVLAHSKTRICSRLKANTQKRLSLKRVEEKGTALLKAAKISYPAISRNDVRCEQVKDYASRIADLKEKKAQLVKQMVELSNERTEYHVLRSFPGIGEITAVRIIGELGDIRRFKNNKQLNAYVGIDIRRYQSGNTHYKDKINKRGNNKLRKILFFMVTSMITLRKKTKNHLVEYYDKLKKQPLRKPHKVASVACMNKFLKVAFHLITHEKLYDYEIASTGS</sequence>
<evidence type="ECO:0000259" key="3">
    <source>
        <dbReference type="Pfam" id="PF02371"/>
    </source>
</evidence>
<reference evidence="4 5" key="1">
    <citation type="submission" date="2012-12" db="EMBL/GenBank/DDBJ databases">
        <title>The Genome Sequence of Bacillus cereus ISP2954.</title>
        <authorList>
            <consortium name="The Broad Institute Genome Sequencing Platform"/>
            <consortium name="The Broad Institute Genome Sequencing Center for Infectious Disease"/>
            <person name="Feldgarden M."/>
            <person name="Van der Auwera G.A."/>
            <person name="Mahillon J."/>
            <person name="Duprez V."/>
            <person name="Timmery S."/>
            <person name="Mattelet C."/>
            <person name="Dierick K."/>
            <person name="Sun M."/>
            <person name="Yu Z."/>
            <person name="Zhu L."/>
            <person name="Hu X."/>
            <person name="Shank E.B."/>
            <person name="Swiecicka I."/>
            <person name="Hansen B.M."/>
            <person name="Andrup L."/>
            <person name="Walker B."/>
            <person name="Young S.K."/>
            <person name="Zeng Q."/>
            <person name="Gargeya S."/>
            <person name="Fitzgerald M."/>
            <person name="Haas B."/>
            <person name="Abouelleil A."/>
            <person name="Alvarado L."/>
            <person name="Arachchi H.M."/>
            <person name="Berlin A.M."/>
            <person name="Chapman S.B."/>
            <person name="Dewar J."/>
            <person name="Goldberg J."/>
            <person name="Griggs A."/>
            <person name="Gujja S."/>
            <person name="Hansen M."/>
            <person name="Howarth C."/>
            <person name="Imamovic A."/>
            <person name="Larimer J."/>
            <person name="McCowan C."/>
            <person name="Murphy C."/>
            <person name="Neiman D."/>
            <person name="Pearson M."/>
            <person name="Priest M."/>
            <person name="Roberts A."/>
            <person name="Saif S."/>
            <person name="Shea T."/>
            <person name="Sisk P."/>
            <person name="Sykes S."/>
            <person name="Wortman J."/>
            <person name="Nusbaum C."/>
            <person name="Birren B."/>
        </authorList>
    </citation>
    <scope>NUCLEOTIDE SEQUENCE [LARGE SCALE GENOMIC DNA]</scope>
    <source>
        <strain evidence="4 5">ISP2954</strain>
    </source>
</reference>
<dbReference type="EMBL" id="AHEJ01000009">
    <property type="protein sequence ID" value="EOP74504.1"/>
    <property type="molecule type" value="Genomic_DNA"/>
</dbReference>
<dbReference type="PANTHER" id="PTHR33055">
    <property type="entry name" value="TRANSPOSASE FOR INSERTION SEQUENCE ELEMENT IS1111A"/>
    <property type="match status" value="1"/>
</dbReference>
<evidence type="ECO:0000313" key="5">
    <source>
        <dbReference type="Proteomes" id="UP000013989"/>
    </source>
</evidence>
<keyword evidence="1" id="KW-0175">Coiled coil</keyword>
<dbReference type="GO" id="GO:0003677">
    <property type="term" value="F:DNA binding"/>
    <property type="evidence" value="ECO:0007669"/>
    <property type="project" value="InterPro"/>
</dbReference>
<protein>
    <submittedName>
        <fullName evidence="4">Uncharacterized protein</fullName>
    </submittedName>
</protein>
<dbReference type="NCBIfam" id="NF033542">
    <property type="entry name" value="transpos_IS110"/>
    <property type="match status" value="1"/>
</dbReference>
<organism evidence="4 5">
    <name type="scientific">Bacillus cereus ISP2954</name>
    <dbReference type="NCBI Taxonomy" id="1053215"/>
    <lineage>
        <taxon>Bacteria</taxon>
        <taxon>Bacillati</taxon>
        <taxon>Bacillota</taxon>
        <taxon>Bacilli</taxon>
        <taxon>Bacillales</taxon>
        <taxon>Bacillaceae</taxon>
        <taxon>Bacillus</taxon>
        <taxon>Bacillus cereus group</taxon>
    </lineage>
</organism>
<comment type="caution">
    <text evidence="4">The sequence shown here is derived from an EMBL/GenBank/DDBJ whole genome shotgun (WGS) entry which is preliminary data.</text>
</comment>
<evidence type="ECO:0000259" key="2">
    <source>
        <dbReference type="Pfam" id="PF01548"/>
    </source>
</evidence>
<dbReference type="GO" id="GO:0006313">
    <property type="term" value="P:DNA transposition"/>
    <property type="evidence" value="ECO:0007669"/>
    <property type="project" value="InterPro"/>
</dbReference>
<accession>A0A9W5QM07</accession>
<dbReference type="Gene3D" id="1.10.287.4070">
    <property type="match status" value="1"/>
</dbReference>
<dbReference type="Pfam" id="PF02371">
    <property type="entry name" value="Transposase_20"/>
    <property type="match status" value="1"/>
</dbReference>
<feature type="domain" description="Transposase IS116/IS110/IS902 C-terminal" evidence="3">
    <location>
        <begin position="282"/>
        <end position="363"/>
    </location>
</feature>
<dbReference type="GO" id="GO:0004803">
    <property type="term" value="F:transposase activity"/>
    <property type="evidence" value="ECO:0007669"/>
    <property type="project" value="InterPro"/>
</dbReference>
<dbReference type="PANTHER" id="PTHR33055:SF13">
    <property type="entry name" value="TRANSPOSASE"/>
    <property type="match status" value="1"/>
</dbReference>
<dbReference type="Proteomes" id="UP000013989">
    <property type="component" value="Unassembled WGS sequence"/>
</dbReference>
<evidence type="ECO:0000313" key="4">
    <source>
        <dbReference type="EMBL" id="EOP74504.1"/>
    </source>
</evidence>
<dbReference type="InterPro" id="IPR047650">
    <property type="entry name" value="Transpos_IS110"/>
</dbReference>
<dbReference type="InterPro" id="IPR003346">
    <property type="entry name" value="Transposase_20"/>
</dbReference>
<gene>
    <name evidence="4" type="ORF">IGU_06741</name>
</gene>
<evidence type="ECO:0000256" key="1">
    <source>
        <dbReference type="SAM" id="Coils"/>
    </source>
</evidence>
<dbReference type="InterPro" id="IPR002525">
    <property type="entry name" value="Transp_IS110-like_N"/>
</dbReference>
<name>A0A9W5QM07_BACCE</name>
<dbReference type="AlphaFoldDB" id="A0A9W5QM07"/>
<feature type="coiled-coil region" evidence="1">
    <location>
        <begin position="250"/>
        <end position="277"/>
    </location>
</feature>
<proteinExistence type="predicted"/>
<dbReference type="Pfam" id="PF01548">
    <property type="entry name" value="DEDD_Tnp_IS110"/>
    <property type="match status" value="1"/>
</dbReference>